<dbReference type="STRING" id="3076.A0A2P6U221"/>
<organism evidence="4 5">
    <name type="scientific">Chlorella sorokiniana</name>
    <name type="common">Freshwater green alga</name>
    <dbReference type="NCBI Taxonomy" id="3076"/>
    <lineage>
        <taxon>Eukaryota</taxon>
        <taxon>Viridiplantae</taxon>
        <taxon>Chlorophyta</taxon>
        <taxon>core chlorophytes</taxon>
        <taxon>Trebouxiophyceae</taxon>
        <taxon>Chlorellales</taxon>
        <taxon>Chlorellaceae</taxon>
        <taxon>Chlorella clade</taxon>
        <taxon>Chlorella</taxon>
    </lineage>
</organism>
<dbReference type="AlphaFoldDB" id="A0A2P6U221"/>
<dbReference type="PANTHER" id="PTHR11575">
    <property type="entry name" value="5'-NUCLEOTIDASE-RELATED"/>
    <property type="match status" value="1"/>
</dbReference>
<evidence type="ECO:0000313" key="5">
    <source>
        <dbReference type="Proteomes" id="UP000239899"/>
    </source>
</evidence>
<dbReference type="InterPro" id="IPR036907">
    <property type="entry name" value="5'-Nucleotdase_C_sf"/>
</dbReference>
<keyword evidence="5" id="KW-1185">Reference proteome</keyword>
<dbReference type="EMBL" id="LHPG02000002">
    <property type="protein sequence ID" value="PRW60361.1"/>
    <property type="molecule type" value="Genomic_DNA"/>
</dbReference>
<dbReference type="GO" id="GO:0009166">
    <property type="term" value="P:nucleotide catabolic process"/>
    <property type="evidence" value="ECO:0007669"/>
    <property type="project" value="InterPro"/>
</dbReference>
<comment type="caution">
    <text evidence="4">The sequence shown here is derived from an EMBL/GenBank/DDBJ whole genome shotgun (WGS) entry which is preliminary data.</text>
</comment>
<sequence length="578" mass="61655">MRKAVLLLALCGLAVAQPSTKVWIAGNTGAPGSQEANITKLVRVLETNGGDLVADAVKWFAQTANAVGGADGQLPWVALVNAGSVRASIPAGPISQQQVIDLLPFPNWLVVKRVKAADLLASLENGVSKWHEYPIDPAGRFPLVAGMRYAFDPTQPPGRRVLSAKLADGRKLLRDYFGEVLVFTNDYVAAGSDGYAAIGASPTVANRTNDLFPQVVGAYLVRFSPVAPATDGRIANCLLTGGIPACGPAYKKALGISKVWLTGDQGQPRTPEAKVSFVVRRKETNLGDLIADSLLVTAKTRYPLPDDLKGLPLVALVNAGAIENSIPAGPLTIAKLQGALPYGTDGLTIKRVTAAALVAALNNGVSIWGTKQTLTDGRFPQVGGLKFGFDARNRQVLWVRLANGAWVFGAPPPTKHYTPVMYSGDLLLITNNYVAEGGDGYASIQASLTVYSQDGDFVNAAVARTLQALPSPFSVGTQGRITIPGTMSPAKFSWVPKADLYPLFTVFAAAIGVVSYSSYRAIAHNPSVSLTQQQKQDVTDETGWTLERARKYYNSVFRTAALTRYSGEERPDVRIMRF</sequence>
<dbReference type="GO" id="GO:0016787">
    <property type="term" value="F:hydrolase activity"/>
    <property type="evidence" value="ECO:0007669"/>
    <property type="project" value="InterPro"/>
</dbReference>
<dbReference type="Proteomes" id="UP000239899">
    <property type="component" value="Unassembled WGS sequence"/>
</dbReference>
<dbReference type="OrthoDB" id="531680at2759"/>
<feature type="chain" id="PRO_5015186200" evidence="2">
    <location>
        <begin position="17"/>
        <end position="578"/>
    </location>
</feature>
<comment type="similarity">
    <text evidence="1">Belongs to the 5'-nucleotidase family.</text>
</comment>
<evidence type="ECO:0000259" key="3">
    <source>
        <dbReference type="Pfam" id="PF02872"/>
    </source>
</evidence>
<dbReference type="InterPro" id="IPR008334">
    <property type="entry name" value="5'-Nucleotdase_C"/>
</dbReference>
<gene>
    <name evidence="4" type="ORF">C2E21_0874</name>
</gene>
<feature type="domain" description="5'-Nucleotidase C-terminal" evidence="3">
    <location>
        <begin position="277"/>
        <end position="442"/>
    </location>
</feature>
<evidence type="ECO:0000313" key="4">
    <source>
        <dbReference type="EMBL" id="PRW60361.1"/>
    </source>
</evidence>
<dbReference type="PANTHER" id="PTHR11575:SF24">
    <property type="entry name" value="5'-NUCLEOTIDASE"/>
    <property type="match status" value="1"/>
</dbReference>
<dbReference type="Gene3D" id="3.90.780.10">
    <property type="entry name" value="5'-Nucleotidase, C-terminal domain"/>
    <property type="match status" value="2"/>
</dbReference>
<dbReference type="SUPFAM" id="SSF55816">
    <property type="entry name" value="5'-nucleotidase (syn. UDP-sugar hydrolase), C-terminal domain"/>
    <property type="match status" value="2"/>
</dbReference>
<evidence type="ECO:0000256" key="2">
    <source>
        <dbReference type="SAM" id="SignalP"/>
    </source>
</evidence>
<feature type="domain" description="5'-Nucleotidase C-terminal" evidence="3">
    <location>
        <begin position="43"/>
        <end position="197"/>
    </location>
</feature>
<dbReference type="Pfam" id="PF02872">
    <property type="entry name" value="5_nucleotid_C"/>
    <property type="match status" value="2"/>
</dbReference>
<keyword evidence="2" id="KW-0732">Signal</keyword>
<accession>A0A2P6U221</accession>
<dbReference type="InterPro" id="IPR006179">
    <property type="entry name" value="5_nucleotidase/apyrase"/>
</dbReference>
<evidence type="ECO:0000256" key="1">
    <source>
        <dbReference type="ARBA" id="ARBA00006654"/>
    </source>
</evidence>
<protein>
    <submittedName>
        <fullName evidence="4">Multifunctional 2, 3-cyclic-nucleotide 2-phosphodiesterase 5-nucleotidase 3-nucleotidase</fullName>
    </submittedName>
</protein>
<reference evidence="4 5" key="1">
    <citation type="journal article" date="2018" name="Plant J.">
        <title>Genome sequences of Chlorella sorokiniana UTEX 1602 and Micractinium conductrix SAG 241.80: implications to maltose excretion by a green alga.</title>
        <authorList>
            <person name="Arriola M.B."/>
            <person name="Velmurugan N."/>
            <person name="Zhang Y."/>
            <person name="Plunkett M.H."/>
            <person name="Hondzo H."/>
            <person name="Barney B.M."/>
        </authorList>
    </citation>
    <scope>NUCLEOTIDE SEQUENCE [LARGE SCALE GENOMIC DNA]</scope>
    <source>
        <strain evidence="5">UTEX 1602</strain>
    </source>
</reference>
<name>A0A2P6U221_CHLSO</name>
<proteinExistence type="inferred from homology"/>
<feature type="signal peptide" evidence="2">
    <location>
        <begin position="1"/>
        <end position="16"/>
    </location>
</feature>